<name>A0A699T6U5_TANCI</name>
<comment type="caution">
    <text evidence="1">The sequence shown here is derived from an EMBL/GenBank/DDBJ whole genome shotgun (WGS) entry which is preliminary data.</text>
</comment>
<dbReference type="AlphaFoldDB" id="A0A699T6U5"/>
<evidence type="ECO:0000313" key="1">
    <source>
        <dbReference type="EMBL" id="GFD05917.1"/>
    </source>
</evidence>
<proteinExistence type="predicted"/>
<organism evidence="1">
    <name type="scientific">Tanacetum cinerariifolium</name>
    <name type="common">Dalmatian daisy</name>
    <name type="synonym">Chrysanthemum cinerariifolium</name>
    <dbReference type="NCBI Taxonomy" id="118510"/>
    <lineage>
        <taxon>Eukaryota</taxon>
        <taxon>Viridiplantae</taxon>
        <taxon>Streptophyta</taxon>
        <taxon>Embryophyta</taxon>
        <taxon>Tracheophyta</taxon>
        <taxon>Spermatophyta</taxon>
        <taxon>Magnoliopsida</taxon>
        <taxon>eudicotyledons</taxon>
        <taxon>Gunneridae</taxon>
        <taxon>Pentapetalae</taxon>
        <taxon>asterids</taxon>
        <taxon>campanulids</taxon>
        <taxon>Asterales</taxon>
        <taxon>Asteraceae</taxon>
        <taxon>Asteroideae</taxon>
        <taxon>Anthemideae</taxon>
        <taxon>Anthemidinae</taxon>
        <taxon>Tanacetum</taxon>
    </lineage>
</organism>
<feature type="non-terminal residue" evidence="1">
    <location>
        <position position="1"/>
    </location>
</feature>
<accession>A0A699T6U5</accession>
<protein>
    <submittedName>
        <fullName evidence="1">Uncharacterized protein</fullName>
    </submittedName>
</protein>
<sequence>AVENFIRFLRAPIRVASQGEHRTGAWFGLLDQGYTAVLPTTQDTLFEYDRNSEFFTNWLALQALLPAPAESRPPLHLPVSAAEAARFHPDARHALRGSADGRKLRQVFSLPLRFAPGSLPLLIPTYYGNSLCGGQL</sequence>
<gene>
    <name evidence="1" type="ORF">Tci_877886</name>
</gene>
<reference evidence="1" key="1">
    <citation type="journal article" date="2019" name="Sci. Rep.">
        <title>Draft genome of Tanacetum cinerariifolium, the natural source of mosquito coil.</title>
        <authorList>
            <person name="Yamashiro T."/>
            <person name="Shiraishi A."/>
            <person name="Satake H."/>
            <person name="Nakayama K."/>
        </authorList>
    </citation>
    <scope>NUCLEOTIDE SEQUENCE</scope>
</reference>
<dbReference type="EMBL" id="BKCJ011221571">
    <property type="protein sequence ID" value="GFD05917.1"/>
    <property type="molecule type" value="Genomic_DNA"/>
</dbReference>